<dbReference type="GO" id="GO:0003676">
    <property type="term" value="F:nucleic acid binding"/>
    <property type="evidence" value="ECO:0007669"/>
    <property type="project" value="InterPro"/>
</dbReference>
<evidence type="ECO:0000256" key="1">
    <source>
        <dbReference type="PROSITE-ProRule" id="PRU00047"/>
    </source>
</evidence>
<keyword evidence="1" id="KW-0479">Metal-binding</keyword>
<feature type="domain" description="CCHC-type" evidence="3">
    <location>
        <begin position="219"/>
        <end position="233"/>
    </location>
</feature>
<proteinExistence type="predicted"/>
<protein>
    <recommendedName>
        <fullName evidence="3">CCHC-type domain-containing protein</fullName>
    </recommendedName>
</protein>
<feature type="region of interest" description="Disordered" evidence="2">
    <location>
        <begin position="280"/>
        <end position="311"/>
    </location>
</feature>
<evidence type="ECO:0000313" key="4">
    <source>
        <dbReference type="EMBL" id="CAD1822703.1"/>
    </source>
</evidence>
<evidence type="ECO:0000259" key="3">
    <source>
        <dbReference type="PROSITE" id="PS50158"/>
    </source>
</evidence>
<dbReference type="GO" id="GO:0008270">
    <property type="term" value="F:zinc ion binding"/>
    <property type="evidence" value="ECO:0007669"/>
    <property type="project" value="UniProtKB-KW"/>
</dbReference>
<feature type="region of interest" description="Disordered" evidence="2">
    <location>
        <begin position="120"/>
        <end position="157"/>
    </location>
</feature>
<feature type="region of interest" description="Disordered" evidence="2">
    <location>
        <begin position="1"/>
        <end position="62"/>
    </location>
</feature>
<gene>
    <name evidence="4" type="ORF">CB5_LOCUS5914</name>
</gene>
<feature type="compositionally biased region" description="Low complexity" evidence="2">
    <location>
        <begin position="51"/>
        <end position="62"/>
    </location>
</feature>
<feature type="compositionally biased region" description="Basic and acidic residues" evidence="2">
    <location>
        <begin position="297"/>
        <end position="311"/>
    </location>
</feature>
<feature type="compositionally biased region" description="Basic and acidic residues" evidence="2">
    <location>
        <begin position="1"/>
        <end position="26"/>
    </location>
</feature>
<dbReference type="InterPro" id="IPR036875">
    <property type="entry name" value="Znf_CCHC_sf"/>
</dbReference>
<dbReference type="SMART" id="SM00343">
    <property type="entry name" value="ZnF_C2HC"/>
    <property type="match status" value="2"/>
</dbReference>
<name>A0A6V7NVT7_ANACO</name>
<sequence length="311" mass="34750">MAVKGKERAGEEEGKDRVQDRIAEKKTGKKKRELACSTQWRKATGSRGRHAPSTSSTSPTAEAATVCLQGRTQRPTALKKPRVNEGTYPGKYCSKGCSASNKKVIWADEEGLALTHTALCYPEDPTPTSRSTNTSTNNNRRRSDTGYGKPKPSFTSGINKTYKEALLTPTPTPLRDPRRPQSVNFTPTFKTSAKIFFKGKCFRCLGTNHWASSCRAPLRCVRCFKTGHVARSCMNRLPMAVYREMRARPSYLSAFVPQTDDFYIRQNRCRNAILADVLPSQEPGSFPSGDDSQQDGESLRRLPDRFSRRQV</sequence>
<dbReference type="SUPFAM" id="SSF57756">
    <property type="entry name" value="Retrovirus zinc finger-like domains"/>
    <property type="match status" value="1"/>
</dbReference>
<dbReference type="PROSITE" id="PS50158">
    <property type="entry name" value="ZF_CCHC"/>
    <property type="match status" value="1"/>
</dbReference>
<keyword evidence="1" id="KW-0862">Zinc</keyword>
<organism evidence="4">
    <name type="scientific">Ananas comosus var. bracteatus</name>
    <name type="common">red pineapple</name>
    <dbReference type="NCBI Taxonomy" id="296719"/>
    <lineage>
        <taxon>Eukaryota</taxon>
        <taxon>Viridiplantae</taxon>
        <taxon>Streptophyta</taxon>
        <taxon>Embryophyta</taxon>
        <taxon>Tracheophyta</taxon>
        <taxon>Spermatophyta</taxon>
        <taxon>Magnoliopsida</taxon>
        <taxon>Liliopsida</taxon>
        <taxon>Poales</taxon>
        <taxon>Bromeliaceae</taxon>
        <taxon>Bromelioideae</taxon>
        <taxon>Ananas</taxon>
    </lineage>
</organism>
<keyword evidence="1" id="KW-0863">Zinc-finger</keyword>
<accession>A0A6V7NVT7</accession>
<feature type="compositionally biased region" description="Low complexity" evidence="2">
    <location>
        <begin position="128"/>
        <end position="138"/>
    </location>
</feature>
<dbReference type="AlphaFoldDB" id="A0A6V7NVT7"/>
<dbReference type="EMBL" id="LR862142">
    <property type="protein sequence ID" value="CAD1822703.1"/>
    <property type="molecule type" value="Genomic_DNA"/>
</dbReference>
<reference evidence="4" key="1">
    <citation type="submission" date="2020-07" db="EMBL/GenBank/DDBJ databases">
        <authorList>
            <person name="Lin J."/>
        </authorList>
    </citation>
    <scope>NUCLEOTIDE SEQUENCE</scope>
</reference>
<dbReference type="InterPro" id="IPR001878">
    <property type="entry name" value="Znf_CCHC"/>
</dbReference>
<evidence type="ECO:0000256" key="2">
    <source>
        <dbReference type="SAM" id="MobiDB-lite"/>
    </source>
</evidence>
<dbReference type="Gene3D" id="4.10.60.10">
    <property type="entry name" value="Zinc finger, CCHC-type"/>
    <property type="match status" value="1"/>
</dbReference>